<reference evidence="2" key="1">
    <citation type="submission" date="2011-02" db="EMBL/GenBank/DDBJ databases">
        <title>Complete sequence of Spirochaeta sp. Buddy.</title>
        <authorList>
            <person name="Lucas S."/>
            <person name="Copeland A."/>
            <person name="Lapidus A."/>
            <person name="Cheng J.-F."/>
            <person name="Goodwin L."/>
            <person name="Pitluck S."/>
            <person name="Zeytun A."/>
            <person name="Detter J.C."/>
            <person name="Han C."/>
            <person name="Tapia R."/>
            <person name="Land M."/>
            <person name="Hauser L."/>
            <person name="Kyrpides N."/>
            <person name="Ivanova N."/>
            <person name="Mikhailova N."/>
            <person name="Pagani I."/>
            <person name="Ritalahti K.M."/>
            <person name="Loeffler F.E."/>
            <person name="Woyke T."/>
        </authorList>
    </citation>
    <scope>NUCLEOTIDE SEQUENCE [LARGE SCALE GENOMIC DNA]</scope>
    <source>
        <strain evidence="2">ATCC BAA-1886 / DSM 22777 / Buddy</strain>
    </source>
</reference>
<dbReference type="Proteomes" id="UP000008466">
    <property type="component" value="Chromosome"/>
</dbReference>
<dbReference type="EMBL" id="CP002541">
    <property type="protein sequence ID" value="ADY14207.1"/>
    <property type="molecule type" value="Genomic_DNA"/>
</dbReference>
<name>F0RRF5_SPHGB</name>
<protein>
    <submittedName>
        <fullName evidence="1">Uncharacterized protein</fullName>
    </submittedName>
</protein>
<dbReference type="AlphaFoldDB" id="F0RRF5"/>
<gene>
    <name evidence="1" type="ordered locus">SpiBuddy_2393</name>
</gene>
<sequence length="117" mass="13806">MIIILKVGVSSCFYLGGSDLLTKTKNFSEPINLTNTRLRYENNLKVYSMFIHSFSKLFLRRDYRTLVKTHKELIILMSKVERLATYQIICKHPVILCFSDSFIRNIYPCNGRRCYLK</sequence>
<dbReference type="STRING" id="158189.SpiBuddy_2393"/>
<accession>F0RRF5</accession>
<dbReference type="HOGENOM" id="CLU_2083334_0_0_12"/>
<evidence type="ECO:0000313" key="1">
    <source>
        <dbReference type="EMBL" id="ADY14207.1"/>
    </source>
</evidence>
<proteinExistence type="predicted"/>
<keyword evidence="2" id="KW-1185">Reference proteome</keyword>
<evidence type="ECO:0000313" key="2">
    <source>
        <dbReference type="Proteomes" id="UP000008466"/>
    </source>
</evidence>
<organism evidence="1 2">
    <name type="scientific">Sphaerochaeta globosa (strain ATCC BAA-1886 / DSM 22777 / Buddy)</name>
    <name type="common">Spirochaeta sp. (strain Buddy)</name>
    <dbReference type="NCBI Taxonomy" id="158189"/>
    <lineage>
        <taxon>Bacteria</taxon>
        <taxon>Pseudomonadati</taxon>
        <taxon>Spirochaetota</taxon>
        <taxon>Spirochaetia</taxon>
        <taxon>Spirochaetales</taxon>
        <taxon>Sphaerochaetaceae</taxon>
        <taxon>Sphaerochaeta</taxon>
    </lineage>
</organism>
<dbReference type="KEGG" id="sbu:SpiBuddy_2393"/>